<evidence type="ECO:0000256" key="1">
    <source>
        <dbReference type="SAM" id="MobiDB-lite"/>
    </source>
</evidence>
<dbReference type="AlphaFoldDB" id="A0AAN7Z6X3"/>
<organism evidence="3 4">
    <name type="scientific">Xylaria bambusicola</name>
    <dbReference type="NCBI Taxonomy" id="326684"/>
    <lineage>
        <taxon>Eukaryota</taxon>
        <taxon>Fungi</taxon>
        <taxon>Dikarya</taxon>
        <taxon>Ascomycota</taxon>
        <taxon>Pezizomycotina</taxon>
        <taxon>Sordariomycetes</taxon>
        <taxon>Xylariomycetidae</taxon>
        <taxon>Xylariales</taxon>
        <taxon>Xylariaceae</taxon>
        <taxon>Xylaria</taxon>
    </lineage>
</organism>
<evidence type="ECO:0000313" key="3">
    <source>
        <dbReference type="EMBL" id="KAK5626766.1"/>
    </source>
</evidence>
<feature type="compositionally biased region" description="Basic and acidic residues" evidence="1">
    <location>
        <begin position="752"/>
        <end position="761"/>
    </location>
</feature>
<gene>
    <name evidence="3" type="ORF">RRF57_002481</name>
</gene>
<feature type="transmembrane region" description="Helical" evidence="2">
    <location>
        <begin position="43"/>
        <end position="71"/>
    </location>
</feature>
<comment type="caution">
    <text evidence="3">The sequence shown here is derived from an EMBL/GenBank/DDBJ whole genome shotgun (WGS) entry which is preliminary data.</text>
</comment>
<accession>A0AAN7Z6X3</accession>
<keyword evidence="2" id="KW-0812">Transmembrane</keyword>
<feature type="region of interest" description="Disordered" evidence="1">
    <location>
        <begin position="721"/>
        <end position="761"/>
    </location>
</feature>
<name>A0AAN7Z6X3_9PEZI</name>
<feature type="region of interest" description="Disordered" evidence="1">
    <location>
        <begin position="656"/>
        <end position="695"/>
    </location>
</feature>
<keyword evidence="2" id="KW-1133">Transmembrane helix</keyword>
<dbReference type="EMBL" id="JAWHQM010000004">
    <property type="protein sequence ID" value="KAK5626766.1"/>
    <property type="molecule type" value="Genomic_DNA"/>
</dbReference>
<reference evidence="3 4" key="1">
    <citation type="submission" date="2023-10" db="EMBL/GenBank/DDBJ databases">
        <title>Draft genome sequence of Xylaria bambusicola isolate GMP-LS, the root and basal stem rot pathogen of sugarcane in Indonesia.</title>
        <authorList>
            <person name="Selvaraj P."/>
            <person name="Muralishankar V."/>
            <person name="Muruganantham S."/>
            <person name="Sp S."/>
            <person name="Haryani S."/>
            <person name="Lau K.J.X."/>
            <person name="Naqvi N.I."/>
        </authorList>
    </citation>
    <scope>NUCLEOTIDE SEQUENCE [LARGE SCALE GENOMIC DNA]</scope>
    <source>
        <strain evidence="3">GMP-LS</strain>
    </source>
</reference>
<keyword evidence="2" id="KW-0472">Membrane</keyword>
<evidence type="ECO:0000256" key="2">
    <source>
        <dbReference type="SAM" id="Phobius"/>
    </source>
</evidence>
<feature type="transmembrane region" description="Helical" evidence="2">
    <location>
        <begin position="118"/>
        <end position="138"/>
    </location>
</feature>
<dbReference type="Proteomes" id="UP001305414">
    <property type="component" value="Unassembled WGS sequence"/>
</dbReference>
<feature type="transmembrane region" description="Helical" evidence="2">
    <location>
        <begin position="562"/>
        <end position="588"/>
    </location>
</feature>
<evidence type="ECO:0000313" key="4">
    <source>
        <dbReference type="Proteomes" id="UP001305414"/>
    </source>
</evidence>
<proteinExistence type="predicted"/>
<sequence length="761" mass="84809">MVNLPRSGSPDGAYPVYTGFWTDWSRGKVLGSTLTLTREDANLLIAFVAFFLTVVTAQLWSIACFAFHSFLSTQNPRDMLHHQRQAILRNNGAPAGTALTLVRLAWAWRRSSGVIRRVVPLIASTVILAIGFAAAAGFSSRIALGNTVLLRPRNCSIFKANPNLDAHTQSNVILPWRAKQYTKALNYVEQCYSKGGTGADCLNGAFVRREIPVSVDRNAPCPFGGNICFSSSSNIRLESNFIDSHLDLGVNAPPYQRSQFKIILHCAPLTTKGYRSYHTASDDQTYSRYYYGTTSINNYTFDYPTPVRYKGEADGGIHYQYDIFGFEAQPYNGSYMLSYSGGDFLPIHELSIYEAEIYLIFLSPNQVLFQQSTADPWYNNSQSGRLWEDFVYLSSLNDSVRGYISTEAASPLGCTYQEQYCFPELPAGQNCTPIAGTLDSGVAVRRLGLSNETLHRVTWIHNTRVGLVNTFLAIVATLGSNSLTSRFTLFGGSQGYLPADQWQLDVQNWNSVLMTLFQQSMILAALGDLPAWADSDGENNVRYPETKEEKAICSNQKINSAYHVSFSVFGIAVIAVAGLLVIIVSLTIEPITHCIQRRLKRSAYRRLEWISTGTLQLQRQLYEAHGIDEWRNCDETIPIIEGDGVILPVLDISDETHPSTKRRSQLIEDRKQSSIEGSSEAGRPDDHNIPDSQNNLGQQMTSIEQCRHDALQYDTLTHTEAVSVDERTSNPEIPTAVSESRNYRGPVSIQEALERRTSTYP</sequence>
<keyword evidence="4" id="KW-1185">Reference proteome</keyword>
<protein>
    <submittedName>
        <fullName evidence="3">Uncharacterized protein</fullName>
    </submittedName>
</protein>